<feature type="chain" id="PRO_5035911230" description="Transmembrane protein" evidence="1">
    <location>
        <begin position="18"/>
        <end position="125"/>
    </location>
</feature>
<dbReference type="Proteomes" id="UP000692954">
    <property type="component" value="Unassembled WGS sequence"/>
</dbReference>
<name>A0A8S1RLH9_9CILI</name>
<gene>
    <name evidence="2" type="ORF">PSON_ATCC_30995.1.T1840074</name>
</gene>
<dbReference type="AlphaFoldDB" id="A0A8S1RLH9"/>
<dbReference type="EMBL" id="CAJJDN010000184">
    <property type="protein sequence ID" value="CAD8128243.1"/>
    <property type="molecule type" value="Genomic_DNA"/>
</dbReference>
<organism evidence="2 3">
    <name type="scientific">Paramecium sonneborni</name>
    <dbReference type="NCBI Taxonomy" id="65129"/>
    <lineage>
        <taxon>Eukaryota</taxon>
        <taxon>Sar</taxon>
        <taxon>Alveolata</taxon>
        <taxon>Ciliophora</taxon>
        <taxon>Intramacronucleata</taxon>
        <taxon>Oligohymenophorea</taxon>
        <taxon>Peniculida</taxon>
        <taxon>Parameciidae</taxon>
        <taxon>Paramecium</taxon>
    </lineage>
</organism>
<keyword evidence="3" id="KW-1185">Reference proteome</keyword>
<keyword evidence="1" id="KW-0732">Signal</keyword>
<reference evidence="2" key="1">
    <citation type="submission" date="2021-01" db="EMBL/GenBank/DDBJ databases">
        <authorList>
            <consortium name="Genoscope - CEA"/>
            <person name="William W."/>
        </authorList>
    </citation>
    <scope>NUCLEOTIDE SEQUENCE</scope>
</reference>
<evidence type="ECO:0008006" key="4">
    <source>
        <dbReference type="Google" id="ProtNLM"/>
    </source>
</evidence>
<proteinExistence type="predicted"/>
<evidence type="ECO:0000313" key="2">
    <source>
        <dbReference type="EMBL" id="CAD8128243.1"/>
    </source>
</evidence>
<accession>A0A8S1RLH9</accession>
<comment type="caution">
    <text evidence="2">The sequence shown here is derived from an EMBL/GenBank/DDBJ whole genome shotgun (WGS) entry which is preliminary data.</text>
</comment>
<evidence type="ECO:0000313" key="3">
    <source>
        <dbReference type="Proteomes" id="UP000692954"/>
    </source>
</evidence>
<feature type="signal peptide" evidence="1">
    <location>
        <begin position="1"/>
        <end position="17"/>
    </location>
</feature>
<protein>
    <recommendedName>
        <fullName evidence="4">Transmembrane protein</fullName>
    </recommendedName>
</protein>
<sequence>MDIHLLLIFLLVKYLDSQDQTIQLHFFILYIQSFKYQYSENSKQQNPKYLVQLGLTSKSYWIAKNCIVWILLQGQNKIFSTITKELQQIKDLIQCKIMQKDIISFYSSNSLLLLLNDCFHQFQVY</sequence>
<evidence type="ECO:0000256" key="1">
    <source>
        <dbReference type="SAM" id="SignalP"/>
    </source>
</evidence>